<proteinExistence type="predicted"/>
<reference evidence="3" key="1">
    <citation type="submission" date="2010-08" db="EMBL/GenBank/DDBJ databases">
        <authorList>
            <consortium name="Caenorhabditis japonica Sequencing Consortium"/>
            <person name="Wilson R.K."/>
        </authorList>
    </citation>
    <scope>NUCLEOTIDE SEQUENCE [LARGE SCALE GENOMIC DNA]</scope>
    <source>
        <strain evidence="3">DF5081</strain>
    </source>
</reference>
<sequence>MGRKSRRSRASIASKGYLKGMETKKRRKEEQAMTEKRRKEEQVRALLEDREILGINYNLLKASERLLKQVEFLQNELEKERKKIAELEENLKKKNSEQDLYRIELKIEEIGVESKPEIM</sequence>
<reference evidence="2" key="2">
    <citation type="submission" date="2022-06" db="UniProtKB">
        <authorList>
            <consortium name="EnsemblMetazoa"/>
        </authorList>
    </citation>
    <scope>IDENTIFICATION</scope>
    <source>
        <strain evidence="2">DF5081</strain>
    </source>
</reference>
<dbReference type="Proteomes" id="UP000005237">
    <property type="component" value="Unassembled WGS sequence"/>
</dbReference>
<accession>A0A8R1EMD7</accession>
<evidence type="ECO:0000256" key="1">
    <source>
        <dbReference type="SAM" id="MobiDB-lite"/>
    </source>
</evidence>
<organism evidence="2 3">
    <name type="scientific">Caenorhabditis japonica</name>
    <dbReference type="NCBI Taxonomy" id="281687"/>
    <lineage>
        <taxon>Eukaryota</taxon>
        <taxon>Metazoa</taxon>
        <taxon>Ecdysozoa</taxon>
        <taxon>Nematoda</taxon>
        <taxon>Chromadorea</taxon>
        <taxon>Rhabditida</taxon>
        <taxon>Rhabditina</taxon>
        <taxon>Rhabditomorpha</taxon>
        <taxon>Rhabditoidea</taxon>
        <taxon>Rhabditidae</taxon>
        <taxon>Peloderinae</taxon>
        <taxon>Caenorhabditis</taxon>
    </lineage>
</organism>
<evidence type="ECO:0000313" key="2">
    <source>
        <dbReference type="EnsemblMetazoa" id="CJA39555.1"/>
    </source>
</evidence>
<dbReference type="EnsemblMetazoa" id="CJA39555.1">
    <property type="protein sequence ID" value="CJA39555.1"/>
    <property type="gene ID" value="WBGene00215402"/>
</dbReference>
<feature type="region of interest" description="Disordered" evidence="1">
    <location>
        <begin position="1"/>
        <end position="40"/>
    </location>
</feature>
<dbReference type="AlphaFoldDB" id="A0A8R1EMD7"/>
<feature type="compositionally biased region" description="Basic and acidic residues" evidence="1">
    <location>
        <begin position="28"/>
        <end position="40"/>
    </location>
</feature>
<keyword evidence="3" id="KW-1185">Reference proteome</keyword>
<evidence type="ECO:0000313" key="3">
    <source>
        <dbReference type="Proteomes" id="UP000005237"/>
    </source>
</evidence>
<name>A0A8R1EMD7_CAEJA</name>
<protein>
    <submittedName>
        <fullName evidence="2">Uncharacterized protein</fullName>
    </submittedName>
</protein>